<reference evidence="9" key="2">
    <citation type="submission" date="2021-04" db="EMBL/GenBank/DDBJ databases">
        <authorList>
            <person name="Gilroy R."/>
        </authorList>
    </citation>
    <scope>NUCLEOTIDE SEQUENCE</scope>
    <source>
        <strain evidence="9">USAMLcec3-2134</strain>
    </source>
</reference>
<evidence type="ECO:0000256" key="7">
    <source>
        <dbReference type="NCBIfam" id="TIGR01696"/>
    </source>
</evidence>
<dbReference type="GO" id="GO:0000287">
    <property type="term" value="F:magnesium ion binding"/>
    <property type="evidence" value="ECO:0007669"/>
    <property type="project" value="UniProtKB-UniRule"/>
</dbReference>
<evidence type="ECO:0000313" key="9">
    <source>
        <dbReference type="EMBL" id="HJB90946.1"/>
    </source>
</evidence>
<comment type="catalytic activity">
    <reaction evidence="6">
        <text>2-deoxy-alpha-D-ribose 1-phosphate = 2-deoxy-D-ribose 5-phosphate</text>
        <dbReference type="Rhea" id="RHEA:27658"/>
        <dbReference type="ChEBI" id="CHEBI:57259"/>
        <dbReference type="ChEBI" id="CHEBI:62877"/>
        <dbReference type="EC" id="5.4.2.7"/>
    </reaction>
</comment>
<comment type="pathway">
    <text evidence="6">Carbohydrate degradation; 2-deoxy-D-ribose 1-phosphate degradation; D-glyceraldehyde 3-phosphate and acetaldehyde from 2-deoxy-alpha-D-ribose 1-phosphate: step 1/2.</text>
</comment>
<evidence type="ECO:0000256" key="2">
    <source>
        <dbReference type="ARBA" id="ARBA00022490"/>
    </source>
</evidence>
<dbReference type="Proteomes" id="UP000886883">
    <property type="component" value="Unassembled WGS sequence"/>
</dbReference>
<evidence type="ECO:0000256" key="6">
    <source>
        <dbReference type="HAMAP-Rule" id="MF_00740"/>
    </source>
</evidence>
<dbReference type="SUPFAM" id="SSF143856">
    <property type="entry name" value="DeoB insert domain-like"/>
    <property type="match status" value="1"/>
</dbReference>
<dbReference type="AlphaFoldDB" id="A0A9D2MS38"/>
<keyword evidence="2 6" id="KW-0963">Cytoplasm</keyword>
<evidence type="ECO:0000259" key="8">
    <source>
        <dbReference type="Pfam" id="PF01676"/>
    </source>
</evidence>
<dbReference type="EMBL" id="DWXE01000020">
    <property type="protein sequence ID" value="HJB90946.1"/>
    <property type="molecule type" value="Genomic_DNA"/>
</dbReference>
<evidence type="ECO:0000256" key="3">
    <source>
        <dbReference type="ARBA" id="ARBA00022723"/>
    </source>
</evidence>
<feature type="domain" description="Metalloenzyme" evidence="8">
    <location>
        <begin position="2"/>
        <end position="373"/>
    </location>
</feature>
<dbReference type="PANTHER" id="PTHR21110:SF0">
    <property type="entry name" value="PHOSPHOPENTOMUTASE"/>
    <property type="match status" value="1"/>
</dbReference>
<dbReference type="GO" id="GO:0043094">
    <property type="term" value="P:metabolic compound salvage"/>
    <property type="evidence" value="ECO:0007669"/>
    <property type="project" value="UniProtKB-UniRule"/>
</dbReference>
<dbReference type="GO" id="GO:0009117">
    <property type="term" value="P:nucleotide metabolic process"/>
    <property type="evidence" value="ECO:0007669"/>
    <property type="project" value="UniProtKB-UniRule"/>
</dbReference>
<keyword evidence="3 6" id="KW-0479">Metal-binding</keyword>
<gene>
    <name evidence="6" type="primary">deoB</name>
    <name evidence="9" type="ORF">H9763_05690</name>
</gene>
<dbReference type="GO" id="GO:0005829">
    <property type="term" value="C:cytosol"/>
    <property type="evidence" value="ECO:0007669"/>
    <property type="project" value="TreeGrafter"/>
</dbReference>
<evidence type="ECO:0000256" key="5">
    <source>
        <dbReference type="ARBA" id="ARBA00023235"/>
    </source>
</evidence>
<comment type="subcellular location">
    <subcellularLocation>
        <location evidence="6">Cytoplasm</location>
    </subcellularLocation>
</comment>
<keyword evidence="4 6" id="KW-0464">Manganese</keyword>
<comment type="cofactor">
    <cofactor evidence="6">
        <name>Mn(2+)</name>
        <dbReference type="ChEBI" id="CHEBI:29035"/>
    </cofactor>
    <text evidence="6">Binds 2 manganese ions.</text>
</comment>
<dbReference type="NCBIfam" id="NF003766">
    <property type="entry name" value="PRK05362.1"/>
    <property type="match status" value="1"/>
</dbReference>
<evidence type="ECO:0000256" key="4">
    <source>
        <dbReference type="ARBA" id="ARBA00023211"/>
    </source>
</evidence>
<feature type="binding site" evidence="6">
    <location>
        <position position="335"/>
    </location>
    <ligand>
        <name>Mn(2+)</name>
        <dbReference type="ChEBI" id="CHEBI:29035"/>
        <label>2</label>
    </ligand>
</feature>
<dbReference type="PIRSF" id="PIRSF001491">
    <property type="entry name" value="Ppentomutase"/>
    <property type="match status" value="1"/>
</dbReference>
<dbReference type="FunFam" id="3.30.70.1250:FF:000001">
    <property type="entry name" value="Phosphopentomutase"/>
    <property type="match status" value="1"/>
</dbReference>
<dbReference type="InterPro" id="IPR024052">
    <property type="entry name" value="Phosphopentomutase_DeoB_cap_sf"/>
</dbReference>
<feature type="binding site" evidence="6">
    <location>
        <position position="281"/>
    </location>
    <ligand>
        <name>Mn(2+)</name>
        <dbReference type="ChEBI" id="CHEBI:29035"/>
        <label>2</label>
    </ligand>
</feature>
<feature type="binding site" evidence="6">
    <location>
        <position position="322"/>
    </location>
    <ligand>
        <name>Mn(2+)</name>
        <dbReference type="ChEBI" id="CHEBI:29035"/>
        <label>1</label>
    </ligand>
</feature>
<dbReference type="Pfam" id="PF01676">
    <property type="entry name" value="Metalloenzyme"/>
    <property type="match status" value="1"/>
</dbReference>
<comment type="caution">
    <text evidence="9">The sequence shown here is derived from an EMBL/GenBank/DDBJ whole genome shotgun (WGS) entry which is preliminary data.</text>
</comment>
<feature type="binding site" evidence="6">
    <location>
        <position position="323"/>
    </location>
    <ligand>
        <name>Mn(2+)</name>
        <dbReference type="ChEBI" id="CHEBI:29035"/>
        <label>1</label>
    </ligand>
</feature>
<protein>
    <recommendedName>
        <fullName evidence="6 7">Phosphopentomutase</fullName>
        <ecNumber evidence="6 7">5.4.2.7</ecNumber>
    </recommendedName>
    <alternativeName>
        <fullName evidence="6">Phosphodeoxyribomutase</fullName>
    </alternativeName>
</protein>
<comment type="function">
    <text evidence="6">Isomerase that catalyzes the conversion of deoxy-ribose 1-phosphate (dRib-1-P) and ribose 1-phosphate (Rib-1-P) to deoxy-ribose 5-phosphate (dRib-5-P) and ribose 5-phosphate (Rib-5-P), respectively.</text>
</comment>
<comment type="similarity">
    <text evidence="1 6">Belongs to the phosphopentomutase family.</text>
</comment>
<name>A0A9D2MS38_9FIRM</name>
<dbReference type="Gene3D" id="3.30.70.1250">
    <property type="entry name" value="Phosphopentomutase"/>
    <property type="match status" value="1"/>
</dbReference>
<dbReference type="GO" id="GO:0006018">
    <property type="term" value="P:2-deoxyribose 1-phosphate catabolic process"/>
    <property type="evidence" value="ECO:0007669"/>
    <property type="project" value="UniProtKB-UniRule"/>
</dbReference>
<dbReference type="CDD" id="cd16009">
    <property type="entry name" value="PPM"/>
    <property type="match status" value="1"/>
</dbReference>
<dbReference type="GO" id="GO:0008973">
    <property type="term" value="F:phosphopentomutase activity"/>
    <property type="evidence" value="ECO:0007669"/>
    <property type="project" value="UniProtKB-UniRule"/>
</dbReference>
<reference evidence="9" key="1">
    <citation type="journal article" date="2021" name="PeerJ">
        <title>Extensive microbial diversity within the chicken gut microbiome revealed by metagenomics and culture.</title>
        <authorList>
            <person name="Gilroy R."/>
            <person name="Ravi A."/>
            <person name="Getino M."/>
            <person name="Pursley I."/>
            <person name="Horton D.L."/>
            <person name="Alikhan N.F."/>
            <person name="Baker D."/>
            <person name="Gharbi K."/>
            <person name="Hall N."/>
            <person name="Watson M."/>
            <person name="Adriaenssens E.M."/>
            <person name="Foster-Nyarko E."/>
            <person name="Jarju S."/>
            <person name="Secka A."/>
            <person name="Antonio M."/>
            <person name="Oren A."/>
            <person name="Chaudhuri R.R."/>
            <person name="La Ragione R."/>
            <person name="Hildebrand F."/>
            <person name="Pallen M.J."/>
        </authorList>
    </citation>
    <scope>NUCLEOTIDE SEQUENCE</scope>
    <source>
        <strain evidence="9">USAMLcec3-2134</strain>
    </source>
</reference>
<dbReference type="InterPro" id="IPR006124">
    <property type="entry name" value="Metalloenzyme"/>
</dbReference>
<dbReference type="EC" id="5.4.2.7" evidence="6 7"/>
<dbReference type="NCBIfam" id="TIGR01696">
    <property type="entry name" value="deoB"/>
    <property type="match status" value="1"/>
</dbReference>
<dbReference type="PANTHER" id="PTHR21110">
    <property type="entry name" value="PHOSPHOPENTOMUTASE"/>
    <property type="match status" value="1"/>
</dbReference>
<keyword evidence="5 6" id="KW-0413">Isomerase</keyword>
<dbReference type="SUPFAM" id="SSF53649">
    <property type="entry name" value="Alkaline phosphatase-like"/>
    <property type="match status" value="1"/>
</dbReference>
<dbReference type="Gene3D" id="3.40.720.10">
    <property type="entry name" value="Alkaline Phosphatase, subunit A"/>
    <property type="match status" value="1"/>
</dbReference>
<accession>A0A9D2MS38</accession>
<sequence>MKRVFLIVLDSVGIGEMPDAAAYGDSGTNTLKAAASSPFFRLPNLAKLGIFNLDGVDWHPDAADFTGRIARMKEASRGKDTTIGHWEIAGIRSPRPLPTYPEGFPEEVMERFCSAVGRGYLCNKPYSGTQVIQDYGDEHVRTGKLIVYTSADSVFQIAAHEDVVPAEELYRICAVAREQLQGEHGVGRVIARPFAGASGSYVRTSGRHDYSLTPPGTTMLDQLSAAGHPVIGVGKIRDIFAGKGITEYVTTAGNEDGIEKTLSYLKKDFDGLCFVNLVDYDMLYGHRRDVDGYARALTYFDERLPELLACLRPDDLLMITADHGCDPSYTRTTDHTREYTPFLMAGPEVKPANLGTRDTFADIAATVLDWFGIVPAFEGKSML</sequence>
<feature type="binding site" evidence="6">
    <location>
        <position position="10"/>
    </location>
    <ligand>
        <name>Mn(2+)</name>
        <dbReference type="ChEBI" id="CHEBI:29035"/>
        <label>1</label>
    </ligand>
</feature>
<proteinExistence type="inferred from homology"/>
<dbReference type="InterPro" id="IPR017850">
    <property type="entry name" value="Alkaline_phosphatase_core_sf"/>
</dbReference>
<comment type="catalytic activity">
    <reaction evidence="6">
        <text>alpha-D-ribose 1-phosphate = D-ribose 5-phosphate</text>
        <dbReference type="Rhea" id="RHEA:18793"/>
        <dbReference type="ChEBI" id="CHEBI:57720"/>
        <dbReference type="ChEBI" id="CHEBI:78346"/>
        <dbReference type="EC" id="5.4.2.7"/>
    </reaction>
</comment>
<feature type="binding site" evidence="6">
    <location>
        <position position="286"/>
    </location>
    <ligand>
        <name>Mn(2+)</name>
        <dbReference type="ChEBI" id="CHEBI:29035"/>
        <label>2</label>
    </ligand>
</feature>
<evidence type="ECO:0000313" key="10">
    <source>
        <dbReference type="Proteomes" id="UP000886883"/>
    </source>
</evidence>
<evidence type="ECO:0000256" key="1">
    <source>
        <dbReference type="ARBA" id="ARBA00010373"/>
    </source>
</evidence>
<dbReference type="GO" id="GO:0030145">
    <property type="term" value="F:manganese ion binding"/>
    <property type="evidence" value="ECO:0007669"/>
    <property type="project" value="UniProtKB-UniRule"/>
</dbReference>
<organism evidence="9 10">
    <name type="scientific">Candidatus Eisenbergiella merdigallinarum</name>
    <dbReference type="NCBI Taxonomy" id="2838552"/>
    <lineage>
        <taxon>Bacteria</taxon>
        <taxon>Bacillati</taxon>
        <taxon>Bacillota</taxon>
        <taxon>Clostridia</taxon>
        <taxon>Lachnospirales</taxon>
        <taxon>Lachnospiraceae</taxon>
        <taxon>Eisenbergiella</taxon>
    </lineage>
</organism>
<dbReference type="InterPro" id="IPR010045">
    <property type="entry name" value="DeoB"/>
</dbReference>
<dbReference type="HAMAP" id="MF_00740">
    <property type="entry name" value="Phosphopentomut"/>
    <property type="match status" value="1"/>
</dbReference>